<accession>A0ABS4G471</accession>
<reference evidence="1 2" key="1">
    <citation type="submission" date="2021-03" db="EMBL/GenBank/DDBJ databases">
        <title>Genomic Encyclopedia of Type Strains, Phase IV (KMG-IV): sequencing the most valuable type-strain genomes for metagenomic binning, comparative biology and taxonomic classification.</title>
        <authorList>
            <person name="Goeker M."/>
        </authorList>
    </citation>
    <scope>NUCLEOTIDE SEQUENCE [LARGE SCALE GENOMIC DNA]</scope>
    <source>
        <strain evidence="1 2">DSM 6139</strain>
    </source>
</reference>
<evidence type="ECO:0000313" key="1">
    <source>
        <dbReference type="EMBL" id="MBP1919336.1"/>
    </source>
</evidence>
<evidence type="ECO:0000313" key="2">
    <source>
        <dbReference type="Proteomes" id="UP001519271"/>
    </source>
</evidence>
<gene>
    <name evidence="1" type="ORF">J2Z34_001825</name>
</gene>
<sequence length="180" mass="21742">MLQITKKMKESQYNQLISYMYQRCDAFTFHLPNYDNKDGSIDNFNRLESKGNQEYLDYLQNIDDWLRNFEKYLLSRWISNEYIDSIHGYYSEIWVVKLVIELSPYLYLGTSFDNWNFPKLPEDLSFYSKGKCFFHTIAHEYLYFIYTDDDLDKLVLKKIGIKYVEMPDSTIPDISYTLTY</sequence>
<keyword evidence="2" id="KW-1185">Reference proteome</keyword>
<dbReference type="RefSeq" id="WP_209459540.1">
    <property type="nucleotide sequence ID" value="NZ_JAGGKC010000013.1"/>
</dbReference>
<dbReference type="Proteomes" id="UP001519271">
    <property type="component" value="Unassembled WGS sequence"/>
</dbReference>
<proteinExistence type="predicted"/>
<protein>
    <submittedName>
        <fullName evidence="1">Uncharacterized protein</fullName>
    </submittedName>
</protein>
<dbReference type="EMBL" id="JAGGKC010000013">
    <property type="protein sequence ID" value="MBP1919336.1"/>
    <property type="molecule type" value="Genomic_DNA"/>
</dbReference>
<comment type="caution">
    <text evidence="1">The sequence shown here is derived from an EMBL/GenBank/DDBJ whole genome shotgun (WGS) entry which is preliminary data.</text>
</comment>
<name>A0ABS4G471_9CLOT</name>
<organism evidence="1 2">
    <name type="scientific">Youngiibacter multivorans</name>
    <dbReference type="NCBI Taxonomy" id="937251"/>
    <lineage>
        <taxon>Bacteria</taxon>
        <taxon>Bacillati</taxon>
        <taxon>Bacillota</taxon>
        <taxon>Clostridia</taxon>
        <taxon>Eubacteriales</taxon>
        <taxon>Clostridiaceae</taxon>
        <taxon>Youngiibacter</taxon>
    </lineage>
</organism>